<protein>
    <submittedName>
        <fullName evidence="3">Nucleotidyltransferase domain-containing protein</fullName>
    </submittedName>
</protein>
<evidence type="ECO:0000313" key="4">
    <source>
        <dbReference type="Proteomes" id="UP000322454"/>
    </source>
</evidence>
<dbReference type="Pfam" id="PF18765">
    <property type="entry name" value="Polbeta"/>
    <property type="match status" value="1"/>
</dbReference>
<name>A0A520XA78_9DELT</name>
<evidence type="ECO:0000313" key="3">
    <source>
        <dbReference type="EMBL" id="RZV38109.1"/>
    </source>
</evidence>
<reference evidence="3 4" key="1">
    <citation type="submission" date="2019-01" db="EMBL/GenBank/DDBJ databases">
        <title>Insights into ecological role of a new deltaproteobacterial order Candidatus Sinidesulfobacterales (Sva0485) by metagenomics and metatranscriptomics.</title>
        <authorList>
            <person name="Tan S."/>
            <person name="Liu J."/>
            <person name="Fang Y."/>
            <person name="Hedlund B."/>
            <person name="Lian Z.-H."/>
            <person name="Huang L.-Y."/>
            <person name="Li J.-T."/>
            <person name="Huang L.-N."/>
            <person name="Li W.-J."/>
            <person name="Jiang H.-C."/>
            <person name="Dong H.-L."/>
            <person name="Shu W.-S."/>
        </authorList>
    </citation>
    <scope>NUCLEOTIDE SEQUENCE [LARGE SCALE GENOMIC DNA]</scope>
    <source>
        <strain evidence="3">AP4</strain>
    </source>
</reference>
<comment type="caution">
    <text evidence="3">The sequence shown here is derived from an EMBL/GenBank/DDBJ whole genome shotgun (WGS) entry which is preliminary data.</text>
</comment>
<evidence type="ECO:0000313" key="2">
    <source>
        <dbReference type="EMBL" id="RZV38103.1"/>
    </source>
</evidence>
<dbReference type="EMBL" id="SHMQ01000024">
    <property type="protein sequence ID" value="RZV38109.1"/>
    <property type="molecule type" value="Genomic_DNA"/>
</dbReference>
<gene>
    <name evidence="2" type="ORF">EVJ48_07675</name>
    <name evidence="3" type="ORF">EVJ48_07715</name>
</gene>
<dbReference type="Gene3D" id="3.30.460.10">
    <property type="entry name" value="Beta Polymerase, domain 2"/>
    <property type="match status" value="1"/>
</dbReference>
<dbReference type="InterPro" id="IPR043519">
    <property type="entry name" value="NT_sf"/>
</dbReference>
<organism evidence="3 4">
    <name type="scientific">Candidatus Acidulodesulfobacterium acidiphilum</name>
    <dbReference type="NCBI Taxonomy" id="2597224"/>
    <lineage>
        <taxon>Bacteria</taxon>
        <taxon>Deltaproteobacteria</taxon>
        <taxon>Candidatus Acidulodesulfobacterales</taxon>
        <taxon>Candidatus Acidulodesulfobacterium</taxon>
    </lineage>
</organism>
<dbReference type="PANTHER" id="PTHR43449:SF1">
    <property type="entry name" value="POLYMERASE BETA NUCLEOTIDYLTRANSFERASE DOMAIN-CONTAINING PROTEIN"/>
    <property type="match status" value="1"/>
</dbReference>
<proteinExistence type="predicted"/>
<dbReference type="PANTHER" id="PTHR43449">
    <property type="entry name" value="NUCLEOTIDYLTRANSFERASE"/>
    <property type="match status" value="1"/>
</dbReference>
<dbReference type="SUPFAM" id="SSF81301">
    <property type="entry name" value="Nucleotidyltransferase"/>
    <property type="match status" value="1"/>
</dbReference>
<evidence type="ECO:0000259" key="1">
    <source>
        <dbReference type="Pfam" id="PF18765"/>
    </source>
</evidence>
<accession>A0A520XA78</accession>
<dbReference type="CDD" id="cd05403">
    <property type="entry name" value="NT_KNTase_like"/>
    <property type="match status" value="1"/>
</dbReference>
<sequence>MVDEKNKSLILDSINKYLTELQKNDINIVGAYLFGSYSKNNTDKWSDIDLAILTDKFIGDSFDFTLLLMKIARNIDFNIEPHPYIADEFNKNNPFAAEIIKTGIRVL</sequence>
<dbReference type="Proteomes" id="UP000322454">
    <property type="component" value="Unassembled WGS sequence"/>
</dbReference>
<dbReference type="EMBL" id="SHMQ01000024">
    <property type="protein sequence ID" value="RZV38103.1"/>
    <property type="molecule type" value="Genomic_DNA"/>
</dbReference>
<dbReference type="AlphaFoldDB" id="A0A520XA78"/>
<feature type="domain" description="Polymerase beta nucleotidyltransferase" evidence="1">
    <location>
        <begin position="19"/>
        <end position="106"/>
    </location>
</feature>
<dbReference type="InterPro" id="IPR041633">
    <property type="entry name" value="Polbeta"/>
</dbReference>